<name>A0A319ETX7_ASPSB</name>
<dbReference type="PANTHER" id="PTHR43706:SF45">
    <property type="entry name" value="NADH DEHYDROGENASE-LIKE PROTEIN RV1812C"/>
    <property type="match status" value="1"/>
</dbReference>
<evidence type="ECO:0000256" key="5">
    <source>
        <dbReference type="ARBA" id="ARBA00023027"/>
    </source>
</evidence>
<proteinExistence type="inferred from homology"/>
<dbReference type="Gene3D" id="3.50.50.100">
    <property type="match status" value="1"/>
</dbReference>
<protein>
    <submittedName>
        <fullName evidence="7">Pyridine nucleotide-disulfide oxidoreductase family protein</fullName>
    </submittedName>
</protein>
<keyword evidence="3" id="KW-0274">FAD</keyword>
<dbReference type="STRING" id="1448318.A0A319ETX7"/>
<reference evidence="7 8" key="1">
    <citation type="submission" date="2018-02" db="EMBL/GenBank/DDBJ databases">
        <title>The genomes of Aspergillus section Nigri reveals drivers in fungal speciation.</title>
        <authorList>
            <consortium name="DOE Joint Genome Institute"/>
            <person name="Vesth T.C."/>
            <person name="Nybo J."/>
            <person name="Theobald S."/>
            <person name="Brandl J."/>
            <person name="Frisvad J.C."/>
            <person name="Nielsen K.F."/>
            <person name="Lyhne E.K."/>
            <person name="Kogle M.E."/>
            <person name="Kuo A."/>
            <person name="Riley R."/>
            <person name="Clum A."/>
            <person name="Nolan M."/>
            <person name="Lipzen A."/>
            <person name="Salamov A."/>
            <person name="Henrissat B."/>
            <person name="Wiebenga A."/>
            <person name="De vries R.P."/>
            <person name="Grigoriev I.V."/>
            <person name="Mortensen U.H."/>
            <person name="Andersen M.R."/>
            <person name="Baker S.E."/>
        </authorList>
    </citation>
    <scope>NUCLEOTIDE SEQUENCE [LARGE SCALE GENOMIC DNA]</scope>
    <source>
        <strain evidence="7 8">CBS 121057</strain>
    </source>
</reference>
<dbReference type="AlphaFoldDB" id="A0A319ETX7"/>
<accession>A0A319ETX7</accession>
<dbReference type="PRINTS" id="PR00368">
    <property type="entry name" value="FADPNR"/>
</dbReference>
<evidence type="ECO:0000256" key="2">
    <source>
        <dbReference type="ARBA" id="ARBA00022630"/>
    </source>
</evidence>
<keyword evidence="5" id="KW-0520">NAD</keyword>
<dbReference type="InterPro" id="IPR045024">
    <property type="entry name" value="NDH-2"/>
</dbReference>
<keyword evidence="2" id="KW-0285">Flavoprotein</keyword>
<dbReference type="Proteomes" id="UP000248423">
    <property type="component" value="Unassembled WGS sequence"/>
</dbReference>
<comment type="similarity">
    <text evidence="1">Belongs to the NADH dehydrogenase family.</text>
</comment>
<keyword evidence="4" id="KW-0560">Oxidoreductase</keyword>
<dbReference type="SUPFAM" id="SSF51905">
    <property type="entry name" value="FAD/NAD(P)-binding domain"/>
    <property type="match status" value="1"/>
</dbReference>
<sequence>MASKIVIIGAGFAGVWSALSAKRLIKLTNKENVEVLVIAPEPSMVMRLRLYETNAASMTHPLGPLFEAAGIKFVQGTVTTIQTETNTILVRPPSDIESSISYDRLILAAGSTLIQPHGISGLQQHAFDIDSLSSATKLEAHLESLATLPASPTRDTIVVCGAGFTGIELAAELPRRLKHIPSPRIVLVDTADDFGPELGPGPRPVITKALNDLGVEVKLGSAVTSITPDTVTLSSGEQITTKTAIWTAGVKATPLTHQIPCPKDEFSRLHVTQHLRVPSTPDIFATGDAACVLADTAGHYALMSCQHALQLGRISGHNAAADLLDEPVLEYSQAAYVCCLDLGAWGAVVSGGWEREVKFSGELAKRVKGYINGTVVYPPSDAKTALDAAEPGSYNSDELLEEIVRVVG</sequence>
<evidence type="ECO:0000256" key="3">
    <source>
        <dbReference type="ARBA" id="ARBA00022827"/>
    </source>
</evidence>
<evidence type="ECO:0000313" key="8">
    <source>
        <dbReference type="Proteomes" id="UP000248423"/>
    </source>
</evidence>
<keyword evidence="8" id="KW-1185">Reference proteome</keyword>
<gene>
    <name evidence="7" type="ORF">BO78DRAFT_398743</name>
</gene>
<dbReference type="InterPro" id="IPR023753">
    <property type="entry name" value="FAD/NAD-binding_dom"/>
</dbReference>
<dbReference type="InterPro" id="IPR036188">
    <property type="entry name" value="FAD/NAD-bd_sf"/>
</dbReference>
<evidence type="ECO:0000256" key="4">
    <source>
        <dbReference type="ARBA" id="ARBA00023002"/>
    </source>
</evidence>
<dbReference type="PRINTS" id="PR00411">
    <property type="entry name" value="PNDRDTASEI"/>
</dbReference>
<dbReference type="EMBL" id="KZ826365">
    <property type="protein sequence ID" value="PYI04809.1"/>
    <property type="molecule type" value="Genomic_DNA"/>
</dbReference>
<evidence type="ECO:0000259" key="6">
    <source>
        <dbReference type="Pfam" id="PF07992"/>
    </source>
</evidence>
<evidence type="ECO:0000256" key="1">
    <source>
        <dbReference type="ARBA" id="ARBA00005272"/>
    </source>
</evidence>
<organism evidence="7 8">
    <name type="scientific">Aspergillus sclerotiicarbonarius (strain CBS 121057 / IBT 28362)</name>
    <dbReference type="NCBI Taxonomy" id="1448318"/>
    <lineage>
        <taxon>Eukaryota</taxon>
        <taxon>Fungi</taxon>
        <taxon>Dikarya</taxon>
        <taxon>Ascomycota</taxon>
        <taxon>Pezizomycotina</taxon>
        <taxon>Eurotiomycetes</taxon>
        <taxon>Eurotiomycetidae</taxon>
        <taxon>Eurotiales</taxon>
        <taxon>Aspergillaceae</taxon>
        <taxon>Aspergillus</taxon>
        <taxon>Aspergillus subgen. Circumdati</taxon>
    </lineage>
</organism>
<dbReference type="GO" id="GO:0003954">
    <property type="term" value="F:NADH dehydrogenase activity"/>
    <property type="evidence" value="ECO:0007669"/>
    <property type="project" value="InterPro"/>
</dbReference>
<dbReference type="OrthoDB" id="5376590at2759"/>
<feature type="domain" description="FAD/NAD(P)-binding" evidence="6">
    <location>
        <begin position="4"/>
        <end position="310"/>
    </location>
</feature>
<dbReference type="VEuPathDB" id="FungiDB:BO78DRAFT_398743"/>
<dbReference type="Pfam" id="PF07992">
    <property type="entry name" value="Pyr_redox_2"/>
    <property type="match status" value="1"/>
</dbReference>
<dbReference type="PANTHER" id="PTHR43706">
    <property type="entry name" value="NADH DEHYDROGENASE"/>
    <property type="match status" value="1"/>
</dbReference>
<evidence type="ECO:0000313" key="7">
    <source>
        <dbReference type="EMBL" id="PYI04809.1"/>
    </source>
</evidence>